<dbReference type="eggNOG" id="arCOG04127">
    <property type="taxonomic scope" value="Archaea"/>
</dbReference>
<keyword evidence="3" id="KW-0808">Transferase</keyword>
<dbReference type="PIR" id="D72638">
    <property type="entry name" value="D72638"/>
</dbReference>
<dbReference type="Proteomes" id="UP000002518">
    <property type="component" value="Chromosome"/>
</dbReference>
<dbReference type="Pfam" id="PF16575">
    <property type="entry name" value="CLP1_P"/>
    <property type="match status" value="1"/>
</dbReference>
<dbReference type="EMBL" id="BA000002">
    <property type="protein sequence ID" value="BAA79508.2"/>
    <property type="molecule type" value="Genomic_DNA"/>
</dbReference>
<evidence type="ECO:0000256" key="5">
    <source>
        <dbReference type="ARBA" id="ARBA00022777"/>
    </source>
</evidence>
<evidence type="ECO:0000259" key="10">
    <source>
        <dbReference type="Pfam" id="PF16575"/>
    </source>
</evidence>
<comment type="catalytic activity">
    <reaction evidence="9">
        <text>a 5'-end dephospho-2'-deoxyribonucleoside-DNA + ATP = a 5'-end 5'-phospho-2'-deoxyribonucleoside-DNA + ADP + H(+)</text>
        <dbReference type="Rhea" id="RHEA:15669"/>
        <dbReference type="Rhea" id="RHEA-COMP:13180"/>
        <dbReference type="Rhea" id="RHEA-COMP:13184"/>
        <dbReference type="ChEBI" id="CHEBI:15378"/>
        <dbReference type="ChEBI" id="CHEBI:30616"/>
        <dbReference type="ChEBI" id="CHEBI:136412"/>
        <dbReference type="ChEBI" id="CHEBI:136416"/>
        <dbReference type="ChEBI" id="CHEBI:456216"/>
        <dbReference type="EC" id="2.7.1.78"/>
    </reaction>
</comment>
<gene>
    <name evidence="11" type="ordered locus">APE_0540.1</name>
</gene>
<comment type="catalytic activity">
    <reaction evidence="8">
        <text>a 5'-end dephospho-ribonucleoside-RNA + ATP = a 5'-end 5'-phospho-ribonucleoside-RNA + ADP + H(+)</text>
        <dbReference type="Rhea" id="RHEA:54580"/>
        <dbReference type="Rhea" id="RHEA-COMP:13936"/>
        <dbReference type="Rhea" id="RHEA-COMP:15179"/>
        <dbReference type="ChEBI" id="CHEBI:15378"/>
        <dbReference type="ChEBI" id="CHEBI:30616"/>
        <dbReference type="ChEBI" id="CHEBI:138282"/>
        <dbReference type="ChEBI" id="CHEBI:138284"/>
        <dbReference type="ChEBI" id="CHEBI:456216"/>
        <dbReference type="EC" id="2.7.1.78"/>
    </reaction>
</comment>
<dbReference type="PANTHER" id="PTHR12755:SF3">
    <property type="entry name" value="POLYNUCLEOTIDE 5'-HYDROXYL-KINASE NOL9"/>
    <property type="match status" value="1"/>
</dbReference>
<keyword evidence="5" id="KW-0418">Kinase</keyword>
<accession>Q9YEN8</accession>
<protein>
    <recommendedName>
        <fullName evidence="2">polynucleotide 5'-hydroxyl-kinase</fullName>
        <ecNumber evidence="2">2.7.1.78</ecNumber>
    </recommendedName>
</protein>
<reference evidence="11 12" key="1">
    <citation type="journal article" date="1999" name="DNA Res.">
        <title>Complete genome sequence of an aerobic hyper-thermophilic crenarchaeon, Aeropyrum pernix K1.</title>
        <authorList>
            <person name="Kawarabayasi Y."/>
            <person name="Hino Y."/>
            <person name="Horikawa H."/>
            <person name="Yamazaki S."/>
            <person name="Haikawa Y."/>
            <person name="Jin-no K."/>
            <person name="Takahashi M."/>
            <person name="Sekine M."/>
            <person name="Baba S."/>
            <person name="Ankai A."/>
            <person name="Kosugi H."/>
            <person name="Hosoyama A."/>
            <person name="Fukui S."/>
            <person name="Nagai Y."/>
            <person name="Nishijima K."/>
            <person name="Nakazawa H."/>
            <person name="Takamiya M."/>
            <person name="Masuda S."/>
            <person name="Funahashi T."/>
            <person name="Tanaka T."/>
            <person name="Kudoh Y."/>
            <person name="Yamazaki J."/>
            <person name="Kushida N."/>
            <person name="Oguchi A."/>
            <person name="Aoki K."/>
            <person name="Kubota K."/>
            <person name="Nakamura Y."/>
            <person name="Nomura N."/>
            <person name="Sako Y."/>
            <person name="Kikuchi H."/>
        </authorList>
    </citation>
    <scope>NUCLEOTIDE SEQUENCE [LARGE SCALE GENOMIC DNA]</scope>
    <source>
        <strain evidence="12">ATCC 700893 / DSM 11879 / JCM 9820 / NBRC 100138 / K1</strain>
    </source>
</reference>
<name>Q9YEN8_AERPE</name>
<dbReference type="EnsemblBacteria" id="BAA79508">
    <property type="protein sequence ID" value="BAA79508"/>
    <property type="gene ID" value="APE_0540.1"/>
</dbReference>
<evidence type="ECO:0000313" key="11">
    <source>
        <dbReference type="EMBL" id="BAA79508.2"/>
    </source>
</evidence>
<dbReference type="SUPFAM" id="SSF53795">
    <property type="entry name" value="PEP carboxykinase-like"/>
    <property type="match status" value="1"/>
</dbReference>
<dbReference type="GO" id="GO:0005524">
    <property type="term" value="F:ATP binding"/>
    <property type="evidence" value="ECO:0007669"/>
    <property type="project" value="UniProtKB-KW"/>
</dbReference>
<evidence type="ECO:0000256" key="2">
    <source>
        <dbReference type="ARBA" id="ARBA00012157"/>
    </source>
</evidence>
<sequence length="389" mass="40833">MPVEIAWGSALVRGPGRIEVVEGAAEVLGGRLGEGSTLVVPAGRSVLARVEGRAIVSGVVSTGGVEEAYNRFDSIAREASQRGRVAIVGPSDSGKSTLAAWIVNRGGGGYRLLSADIGQNEVFAPGFMALASPQGVAVPGLDDSFSSVEPCFVGGFTPRGSESRYLACASRLASLASQVVVDTDGWISLWEGLESKAALAIASRARLVVAVGIASRRARLLERVWGLDTLSVERLAGEAGKSRGERALHRERLIALRTSGGRERRVRPGEAEIVGAPIFRGEPLAHEALKALHPAALYGESVDGDIVVVARRGGRVGVGSGLRVLREGWERGLIAAVHAGGVIHVGVVTRASYREPSLSVYTRAEGDIEVLEVGRARVDVDSIMGRAKW</sequence>
<keyword evidence="4" id="KW-0547">Nucleotide-binding</keyword>
<dbReference type="GO" id="GO:0006396">
    <property type="term" value="P:RNA processing"/>
    <property type="evidence" value="ECO:0007669"/>
    <property type="project" value="InterPro"/>
</dbReference>
<dbReference type="KEGG" id="ape:APE_0540.1"/>
<evidence type="ECO:0000256" key="4">
    <source>
        <dbReference type="ARBA" id="ARBA00022741"/>
    </source>
</evidence>
<dbReference type="InterPro" id="IPR027417">
    <property type="entry name" value="P-loop_NTPase"/>
</dbReference>
<dbReference type="PATRIC" id="fig|272557.25.peg.407"/>
<dbReference type="InterPro" id="IPR045116">
    <property type="entry name" value="Clp1/Grc3"/>
</dbReference>
<evidence type="ECO:0000256" key="3">
    <source>
        <dbReference type="ARBA" id="ARBA00022679"/>
    </source>
</evidence>
<comment type="cofactor">
    <cofactor evidence="1">
        <name>a divalent metal cation</name>
        <dbReference type="ChEBI" id="CHEBI:60240"/>
    </cofactor>
</comment>
<dbReference type="PANTHER" id="PTHR12755">
    <property type="entry name" value="CLEAVAGE/POLYADENYLATION FACTOR IA SUBUNIT CLP1P"/>
    <property type="match status" value="1"/>
</dbReference>
<proteinExistence type="predicted"/>
<dbReference type="STRING" id="272557.APE_0540.1"/>
<comment type="function">
    <text evidence="7">Polynucleotide kinase that can phosphorylate the 5'-hydroxyl groups of both single-stranded RNA (ssRNA) and single-stranded DNA (ssDNA). Exhibits a strong preference for ssRNA.</text>
</comment>
<keyword evidence="6" id="KW-0067">ATP-binding</keyword>
<organism evidence="11 12">
    <name type="scientific">Aeropyrum pernix (strain ATCC 700893 / DSM 11879 / JCM 9820 / NBRC 100138 / K1)</name>
    <dbReference type="NCBI Taxonomy" id="272557"/>
    <lineage>
        <taxon>Archaea</taxon>
        <taxon>Thermoproteota</taxon>
        <taxon>Thermoprotei</taxon>
        <taxon>Desulfurococcales</taxon>
        <taxon>Desulfurococcaceae</taxon>
        <taxon>Aeropyrum</taxon>
    </lineage>
</organism>
<dbReference type="SUPFAM" id="SSF52540">
    <property type="entry name" value="P-loop containing nucleoside triphosphate hydrolases"/>
    <property type="match status" value="1"/>
</dbReference>
<evidence type="ECO:0000256" key="8">
    <source>
        <dbReference type="ARBA" id="ARBA00044641"/>
    </source>
</evidence>
<keyword evidence="12" id="KW-1185">Reference proteome</keyword>
<evidence type="ECO:0000256" key="9">
    <source>
        <dbReference type="ARBA" id="ARBA00044673"/>
    </source>
</evidence>
<evidence type="ECO:0000256" key="7">
    <source>
        <dbReference type="ARBA" id="ARBA00024737"/>
    </source>
</evidence>
<feature type="domain" description="Clp1 P-loop" evidence="10">
    <location>
        <begin position="89"/>
        <end position="252"/>
    </location>
</feature>
<dbReference type="EC" id="2.7.1.78" evidence="2"/>
<dbReference type="AlphaFoldDB" id="Q9YEN8"/>
<evidence type="ECO:0000256" key="6">
    <source>
        <dbReference type="ARBA" id="ARBA00022840"/>
    </source>
</evidence>
<dbReference type="Gene3D" id="3.40.50.300">
    <property type="entry name" value="P-loop containing nucleotide triphosphate hydrolases"/>
    <property type="match status" value="1"/>
</dbReference>
<dbReference type="GO" id="GO:0051734">
    <property type="term" value="F:ATP-dependent polynucleotide 5'-hydroxyl-kinase activity"/>
    <property type="evidence" value="ECO:0007669"/>
    <property type="project" value="UniProtKB-EC"/>
</dbReference>
<evidence type="ECO:0000313" key="12">
    <source>
        <dbReference type="Proteomes" id="UP000002518"/>
    </source>
</evidence>
<dbReference type="InterPro" id="IPR032319">
    <property type="entry name" value="CLP1_P"/>
</dbReference>
<evidence type="ECO:0000256" key="1">
    <source>
        <dbReference type="ARBA" id="ARBA00001968"/>
    </source>
</evidence>